<accession>A0A6L2MJA2</accession>
<dbReference type="Pfam" id="PF13960">
    <property type="entry name" value="DUF4218"/>
    <property type="match status" value="1"/>
</dbReference>
<feature type="compositionally biased region" description="Basic residues" evidence="2">
    <location>
        <begin position="351"/>
        <end position="363"/>
    </location>
</feature>
<evidence type="ECO:0000256" key="1">
    <source>
        <dbReference type="SAM" id="Coils"/>
    </source>
</evidence>
<keyword evidence="3" id="KW-0812">Transmembrane</keyword>
<evidence type="ECO:0000256" key="2">
    <source>
        <dbReference type="SAM" id="MobiDB-lite"/>
    </source>
</evidence>
<organism evidence="5">
    <name type="scientific">Tanacetum cinerariifolium</name>
    <name type="common">Dalmatian daisy</name>
    <name type="synonym">Chrysanthemum cinerariifolium</name>
    <dbReference type="NCBI Taxonomy" id="118510"/>
    <lineage>
        <taxon>Eukaryota</taxon>
        <taxon>Viridiplantae</taxon>
        <taxon>Streptophyta</taxon>
        <taxon>Embryophyta</taxon>
        <taxon>Tracheophyta</taxon>
        <taxon>Spermatophyta</taxon>
        <taxon>Magnoliopsida</taxon>
        <taxon>eudicotyledons</taxon>
        <taxon>Gunneridae</taxon>
        <taxon>Pentapetalae</taxon>
        <taxon>asterids</taxon>
        <taxon>campanulids</taxon>
        <taxon>Asterales</taxon>
        <taxon>Asteraceae</taxon>
        <taxon>Asteroideae</taxon>
        <taxon>Anthemideae</taxon>
        <taxon>Anthemidinae</taxon>
        <taxon>Tanacetum</taxon>
    </lineage>
</organism>
<feature type="compositionally biased region" description="Gly residues" evidence="2">
    <location>
        <begin position="452"/>
        <end position="468"/>
    </location>
</feature>
<keyword evidence="3" id="KW-0472">Membrane</keyword>
<reference evidence="5" key="1">
    <citation type="journal article" date="2019" name="Sci. Rep.">
        <title>Draft genome of Tanacetum cinerariifolium, the natural source of mosquito coil.</title>
        <authorList>
            <person name="Yamashiro T."/>
            <person name="Shiraishi A."/>
            <person name="Satake H."/>
            <person name="Nakayama K."/>
        </authorList>
    </citation>
    <scope>NUCLEOTIDE SEQUENCE</scope>
</reference>
<dbReference type="AlphaFoldDB" id="A0A6L2MJA2"/>
<evidence type="ECO:0000259" key="4">
    <source>
        <dbReference type="Pfam" id="PF13960"/>
    </source>
</evidence>
<feature type="compositionally biased region" description="Basic residues" evidence="2">
    <location>
        <begin position="411"/>
        <end position="421"/>
    </location>
</feature>
<sequence length="882" mass="98260">MYIDVLEKQEEKIALILCKSERMFPPSFFDIMTHLLIHLPLEAKKGCPFQYRWMFPFERKMRTLKRYVKNTARPEGCIAERSLDNECLNFCSMCLNDVETIFNKAECNNEMVDIDGYISIFSCKGRPLGNKITRDISNIELEKIHTYILNNCDEMVELIRKTQHSGVVVPGNYRTNTIDFYGILQELLSKLNATGHHVGLACCLLSKQKAITKVDVPPTIATVVSVFKILMTWSVMQGRSGYSKVKELRTEEANSTLTLAQIRLKQLKHIPGHIKGRSASTRNILGNEKLRLDLESEKERSQALEENMKCVRPEHQSAALHSRSGATQFLLGDDFRESANTFPSYKRMMHNSSNKKMKQHKVKPKMDGLARPGASKGVSKSLIFSILVLVVLVSLVVKVLVSLVVKMHNSSNKKIKQQKVKPKMDGLAQPGASKGVSKRSHFQYSSASWIGEPGGQGTGEPGGQGSHGPVGLSTHESNGPCIHEPGGPSTRELGGLVINHEEEDDHEDAHKIDDPHTETDTSDDELEENIGKIITRKETRALGETRKSCLNKKNLAFEENSNYDETCDNMEQAMQKQLNELRTEEANSTLTPAEICLKQLKHIPGHIKGCSASTRNILGNEKLRLDLESEKERSQALAENMKLHLRFARKPLTLIQVEYSSASCIGEPSGQGTGEPGGQGTYGPVGLSTHESDGPCIHEPGGPCIHEPGGPSTCELRGPVINHGEEDDQEDTHEIDDAQTETDTSDDELEENIGLTSHEATMMHLPDGVRTRDWVNLCDRFASEAFQKISAKNKKNRSFNKVPPAVGSLATFRLREEFIRLDLRTGEANSTLTPAEICLKQLKHIPGHIKGRSASTRNILGNEKLRLDLESEKERSQALEEI</sequence>
<proteinExistence type="predicted"/>
<dbReference type="PANTHER" id="PTHR48258">
    <property type="entry name" value="DUF4218 DOMAIN-CONTAINING PROTEIN-RELATED"/>
    <property type="match status" value="1"/>
</dbReference>
<keyword evidence="1" id="KW-0175">Coiled coil</keyword>
<evidence type="ECO:0000313" key="5">
    <source>
        <dbReference type="EMBL" id="GEU73519.1"/>
    </source>
</evidence>
<feature type="domain" description="DUF4218" evidence="4">
    <location>
        <begin position="3"/>
        <end position="108"/>
    </location>
</feature>
<feature type="transmembrane region" description="Helical" evidence="3">
    <location>
        <begin position="382"/>
        <end position="405"/>
    </location>
</feature>
<dbReference type="EMBL" id="BKCJ010006704">
    <property type="protein sequence ID" value="GEU73519.1"/>
    <property type="molecule type" value="Genomic_DNA"/>
</dbReference>
<evidence type="ECO:0000256" key="3">
    <source>
        <dbReference type="SAM" id="Phobius"/>
    </source>
</evidence>
<name>A0A6L2MJA2_TANCI</name>
<feature type="region of interest" description="Disordered" evidence="2">
    <location>
        <begin position="411"/>
        <end position="526"/>
    </location>
</feature>
<feature type="region of interest" description="Disordered" evidence="2">
    <location>
        <begin position="718"/>
        <end position="749"/>
    </location>
</feature>
<feature type="compositionally biased region" description="Acidic residues" evidence="2">
    <location>
        <begin position="725"/>
        <end position="749"/>
    </location>
</feature>
<feature type="coiled-coil region" evidence="1">
    <location>
        <begin position="560"/>
        <end position="587"/>
    </location>
</feature>
<comment type="caution">
    <text evidence="5">The sequence shown here is derived from an EMBL/GenBank/DDBJ whole genome shotgun (WGS) entry which is preliminary data.</text>
</comment>
<feature type="compositionally biased region" description="Basic and acidic residues" evidence="2">
    <location>
        <begin position="507"/>
        <end position="519"/>
    </location>
</feature>
<keyword evidence="3" id="KW-1133">Transmembrane helix</keyword>
<protein>
    <recommendedName>
        <fullName evidence="4">DUF4218 domain-containing protein</fullName>
    </recommendedName>
</protein>
<gene>
    <name evidence="5" type="ORF">Tci_045497</name>
</gene>
<dbReference type="PANTHER" id="PTHR48258:SF3">
    <property type="entry name" value="FK506-BINDING PROTEIN 4-LIKE ISOFORM X1"/>
    <property type="match status" value="1"/>
</dbReference>
<dbReference type="InterPro" id="IPR025452">
    <property type="entry name" value="DUF4218"/>
</dbReference>
<feature type="region of interest" description="Disordered" evidence="2">
    <location>
        <begin position="351"/>
        <end position="371"/>
    </location>
</feature>